<dbReference type="GO" id="GO:0005794">
    <property type="term" value="C:Golgi apparatus"/>
    <property type="evidence" value="ECO:0007669"/>
    <property type="project" value="TreeGrafter"/>
</dbReference>
<feature type="non-terminal residue" evidence="3">
    <location>
        <position position="328"/>
    </location>
</feature>
<dbReference type="AlphaFoldDB" id="A0A1D1XTS2"/>
<evidence type="ECO:0000256" key="1">
    <source>
        <dbReference type="SAM" id="MobiDB-lite"/>
    </source>
</evidence>
<accession>A0A1D1XTS2</accession>
<sequence length="328" mass="34731">PPPPPPGAATSSLPPSIPNPVAAIVTADGNGGVGNAGSVRGAALSSPSQICRRPAMKEGHEGVGAVAESPLGQYLIKAIGNVCFSLFVLSVLVFTVIAVTYQPPDPWLEGSKAIVARSFSQTLPNATFHPDTSLLTTAEDADPPAAAAVAVASPVLSVPNAPLACDGGALGLPVNCSHPAVLAVIRRFNARVFRSLVFLAYETPVSGSAPDRCDAAWSFRNRKEKSWRRYRDYRWFRLAPADNCTFEVVDAGKFRSGTNASRRSRGSKAPTPSGSSRSSTAPAQMADGDINDTIPIVGSESDFRKGRYLYYSRGGDYCKGMNHYLWSF</sequence>
<dbReference type="PANTHER" id="PTHR31469:SF4">
    <property type="entry name" value="O-FUCOSYLTRANSFERASE FAMILY PROTEIN"/>
    <property type="match status" value="1"/>
</dbReference>
<dbReference type="EMBL" id="GDJX01022150">
    <property type="protein sequence ID" value="JAT45786.1"/>
    <property type="molecule type" value="Transcribed_RNA"/>
</dbReference>
<feature type="domain" description="DUF7074" evidence="2">
    <location>
        <begin position="173"/>
        <end position="256"/>
    </location>
</feature>
<dbReference type="InterPro" id="IPR055502">
    <property type="entry name" value="DUF7074"/>
</dbReference>
<feature type="non-terminal residue" evidence="3">
    <location>
        <position position="1"/>
    </location>
</feature>
<reference evidence="3" key="1">
    <citation type="submission" date="2015-07" db="EMBL/GenBank/DDBJ databases">
        <title>Transcriptome Assembly of Anthurium amnicola.</title>
        <authorList>
            <person name="Suzuki J."/>
        </authorList>
    </citation>
    <scope>NUCLEOTIDE SEQUENCE</scope>
</reference>
<evidence type="ECO:0000313" key="3">
    <source>
        <dbReference type="EMBL" id="JAT45786.1"/>
    </source>
</evidence>
<dbReference type="Pfam" id="PF23269">
    <property type="entry name" value="DUF7074"/>
    <property type="match status" value="1"/>
</dbReference>
<feature type="compositionally biased region" description="Polar residues" evidence="1">
    <location>
        <begin position="270"/>
        <end position="282"/>
    </location>
</feature>
<feature type="region of interest" description="Disordered" evidence="1">
    <location>
        <begin position="257"/>
        <end position="291"/>
    </location>
</feature>
<evidence type="ECO:0000259" key="2">
    <source>
        <dbReference type="Pfam" id="PF23269"/>
    </source>
</evidence>
<protein>
    <recommendedName>
        <fullName evidence="2">DUF7074 domain-containing protein</fullName>
    </recommendedName>
</protein>
<organism evidence="3">
    <name type="scientific">Anthurium amnicola</name>
    <dbReference type="NCBI Taxonomy" id="1678845"/>
    <lineage>
        <taxon>Eukaryota</taxon>
        <taxon>Viridiplantae</taxon>
        <taxon>Streptophyta</taxon>
        <taxon>Embryophyta</taxon>
        <taxon>Tracheophyta</taxon>
        <taxon>Spermatophyta</taxon>
        <taxon>Magnoliopsida</taxon>
        <taxon>Liliopsida</taxon>
        <taxon>Araceae</taxon>
        <taxon>Pothoideae</taxon>
        <taxon>Potheae</taxon>
        <taxon>Anthurium</taxon>
    </lineage>
</organism>
<name>A0A1D1XTS2_9ARAE</name>
<gene>
    <name evidence="3" type="ORF">g.62110</name>
</gene>
<dbReference type="PANTHER" id="PTHR31469">
    <property type="entry name" value="OS07G0633600 PROTEIN"/>
    <property type="match status" value="1"/>
</dbReference>
<proteinExistence type="predicted"/>